<dbReference type="Proteomes" id="UP001295684">
    <property type="component" value="Unassembled WGS sequence"/>
</dbReference>
<dbReference type="PROSITE" id="PS51421">
    <property type="entry name" value="RAS"/>
    <property type="match status" value="1"/>
</dbReference>
<dbReference type="AlphaFoldDB" id="A0AAD1XXR6"/>
<dbReference type="GO" id="GO:0005525">
    <property type="term" value="F:GTP binding"/>
    <property type="evidence" value="ECO:0007669"/>
    <property type="project" value="UniProtKB-KW"/>
</dbReference>
<dbReference type="PANTHER" id="PTHR47977">
    <property type="entry name" value="RAS-RELATED PROTEIN RAB"/>
    <property type="match status" value="1"/>
</dbReference>
<dbReference type="EMBL" id="CAMPGE010023036">
    <property type="protein sequence ID" value="CAI2381015.1"/>
    <property type="molecule type" value="Genomic_DNA"/>
</dbReference>
<dbReference type="InterPro" id="IPR050227">
    <property type="entry name" value="Rab"/>
</dbReference>
<sequence length="207" mass="23445">MEYEEDSSCRVKIIVVGNSNVGKTSLISQYSHFQEDGLPNTNPNLICEAQIKKFSKDDQLVYVDIWDTVGQERFQAISTQYYKRASGAMIVYSIEDQDSFNNILIWIERVQENCPKGCKIMLIGNKADLNAVRSVTYKEGFELSLEYGIQFFEVSAKTGHNITENAMEAQRETCEEDEKLSSSLFSSTTILSSAFFSNISKKKTCKC</sequence>
<dbReference type="InterPro" id="IPR005225">
    <property type="entry name" value="Small_GTP-bd"/>
</dbReference>
<organism evidence="3 4">
    <name type="scientific">Euplotes crassus</name>
    <dbReference type="NCBI Taxonomy" id="5936"/>
    <lineage>
        <taxon>Eukaryota</taxon>
        <taxon>Sar</taxon>
        <taxon>Alveolata</taxon>
        <taxon>Ciliophora</taxon>
        <taxon>Intramacronucleata</taxon>
        <taxon>Spirotrichea</taxon>
        <taxon>Hypotrichia</taxon>
        <taxon>Euplotida</taxon>
        <taxon>Euplotidae</taxon>
        <taxon>Moneuplotes</taxon>
    </lineage>
</organism>
<dbReference type="NCBIfam" id="TIGR00231">
    <property type="entry name" value="small_GTP"/>
    <property type="match status" value="1"/>
</dbReference>
<keyword evidence="1" id="KW-0547">Nucleotide-binding</keyword>
<dbReference type="PROSITE" id="PS51420">
    <property type="entry name" value="RHO"/>
    <property type="match status" value="1"/>
</dbReference>
<dbReference type="SMART" id="SM00175">
    <property type="entry name" value="RAB"/>
    <property type="match status" value="1"/>
</dbReference>
<comment type="caution">
    <text evidence="3">The sequence shown here is derived from an EMBL/GenBank/DDBJ whole genome shotgun (WGS) entry which is preliminary data.</text>
</comment>
<dbReference type="Gene3D" id="3.40.50.300">
    <property type="entry name" value="P-loop containing nucleotide triphosphate hydrolases"/>
    <property type="match status" value="1"/>
</dbReference>
<dbReference type="PROSITE" id="PS51419">
    <property type="entry name" value="RAB"/>
    <property type="match status" value="1"/>
</dbReference>
<dbReference type="GO" id="GO:0003924">
    <property type="term" value="F:GTPase activity"/>
    <property type="evidence" value="ECO:0007669"/>
    <property type="project" value="InterPro"/>
</dbReference>
<dbReference type="InterPro" id="IPR001806">
    <property type="entry name" value="Small_GTPase"/>
</dbReference>
<dbReference type="Pfam" id="PF00071">
    <property type="entry name" value="Ras"/>
    <property type="match status" value="1"/>
</dbReference>
<evidence type="ECO:0000256" key="1">
    <source>
        <dbReference type="ARBA" id="ARBA00022741"/>
    </source>
</evidence>
<dbReference type="PRINTS" id="PR00449">
    <property type="entry name" value="RASTRNSFRMNG"/>
</dbReference>
<dbReference type="SMART" id="SM00174">
    <property type="entry name" value="RHO"/>
    <property type="match status" value="1"/>
</dbReference>
<proteinExistence type="predicted"/>
<accession>A0AAD1XXR6</accession>
<evidence type="ECO:0000313" key="4">
    <source>
        <dbReference type="Proteomes" id="UP001295684"/>
    </source>
</evidence>
<keyword evidence="2" id="KW-0342">GTP-binding</keyword>
<gene>
    <name evidence="3" type="ORF">ECRASSUSDP1_LOCUS22459</name>
</gene>
<dbReference type="CDD" id="cd00154">
    <property type="entry name" value="Rab"/>
    <property type="match status" value="1"/>
</dbReference>
<evidence type="ECO:0000256" key="2">
    <source>
        <dbReference type="ARBA" id="ARBA00023134"/>
    </source>
</evidence>
<name>A0AAD1XXR6_EUPCR</name>
<protein>
    <submittedName>
        <fullName evidence="3">Uncharacterized protein</fullName>
    </submittedName>
</protein>
<dbReference type="SMART" id="SM00173">
    <property type="entry name" value="RAS"/>
    <property type="match status" value="1"/>
</dbReference>
<evidence type="ECO:0000313" key="3">
    <source>
        <dbReference type="EMBL" id="CAI2381015.1"/>
    </source>
</evidence>
<dbReference type="SUPFAM" id="SSF52540">
    <property type="entry name" value="P-loop containing nucleoside triphosphate hydrolases"/>
    <property type="match status" value="1"/>
</dbReference>
<dbReference type="InterPro" id="IPR027417">
    <property type="entry name" value="P-loop_NTPase"/>
</dbReference>
<keyword evidence="4" id="KW-1185">Reference proteome</keyword>
<reference evidence="3" key="1">
    <citation type="submission" date="2023-07" db="EMBL/GenBank/DDBJ databases">
        <authorList>
            <consortium name="AG Swart"/>
            <person name="Singh M."/>
            <person name="Singh A."/>
            <person name="Seah K."/>
            <person name="Emmerich C."/>
        </authorList>
    </citation>
    <scope>NUCLEOTIDE SEQUENCE</scope>
    <source>
        <strain evidence="3">DP1</strain>
    </source>
</reference>
<dbReference type="FunFam" id="3.40.50.300:FF:001447">
    <property type="entry name" value="Ras-related protein Rab-1B"/>
    <property type="match status" value="1"/>
</dbReference>